<dbReference type="InParanoid" id="A0A200Q8B1"/>
<organism evidence="2 3">
    <name type="scientific">Macleaya cordata</name>
    <name type="common">Five-seeded plume-poppy</name>
    <name type="synonym">Bocconia cordata</name>
    <dbReference type="NCBI Taxonomy" id="56857"/>
    <lineage>
        <taxon>Eukaryota</taxon>
        <taxon>Viridiplantae</taxon>
        <taxon>Streptophyta</taxon>
        <taxon>Embryophyta</taxon>
        <taxon>Tracheophyta</taxon>
        <taxon>Spermatophyta</taxon>
        <taxon>Magnoliopsida</taxon>
        <taxon>Ranunculales</taxon>
        <taxon>Papaveraceae</taxon>
        <taxon>Papaveroideae</taxon>
        <taxon>Macleaya</taxon>
    </lineage>
</organism>
<reference evidence="2 3" key="1">
    <citation type="journal article" date="2017" name="Mol. Plant">
        <title>The Genome of Medicinal Plant Macleaya cordata Provides New Insights into Benzylisoquinoline Alkaloids Metabolism.</title>
        <authorList>
            <person name="Liu X."/>
            <person name="Liu Y."/>
            <person name="Huang P."/>
            <person name="Ma Y."/>
            <person name="Qing Z."/>
            <person name="Tang Q."/>
            <person name="Cao H."/>
            <person name="Cheng P."/>
            <person name="Zheng Y."/>
            <person name="Yuan Z."/>
            <person name="Zhou Y."/>
            <person name="Liu J."/>
            <person name="Tang Z."/>
            <person name="Zhuo Y."/>
            <person name="Zhang Y."/>
            <person name="Yu L."/>
            <person name="Huang J."/>
            <person name="Yang P."/>
            <person name="Peng Q."/>
            <person name="Zhang J."/>
            <person name="Jiang W."/>
            <person name="Zhang Z."/>
            <person name="Lin K."/>
            <person name="Ro D.K."/>
            <person name="Chen X."/>
            <person name="Xiong X."/>
            <person name="Shang Y."/>
            <person name="Huang S."/>
            <person name="Zeng J."/>
        </authorList>
    </citation>
    <scope>NUCLEOTIDE SEQUENCE [LARGE SCALE GENOMIC DNA]</scope>
    <source>
        <strain evidence="3">cv. BLH2017</strain>
        <tissue evidence="2">Root</tissue>
    </source>
</reference>
<gene>
    <name evidence="2" type="ORF">BVC80_7833g5</name>
</gene>
<evidence type="ECO:0000256" key="1">
    <source>
        <dbReference type="SAM" id="MobiDB-lite"/>
    </source>
</evidence>
<evidence type="ECO:0000313" key="3">
    <source>
        <dbReference type="Proteomes" id="UP000195402"/>
    </source>
</evidence>
<dbReference type="EMBL" id="MVGT01002733">
    <property type="protein sequence ID" value="OVA06723.1"/>
    <property type="molecule type" value="Genomic_DNA"/>
</dbReference>
<sequence length="205" mass="22736">MCCLGVWTMVKVRLSPWWFGANAVAAPPKADSDFWIEIKGSSTNSGEKSEVVNVEEGGKILLDEIVNQNRQISDLGVEEIEKDHDEDNVINTRLEKEVDENTQPSKESLSVGGSGCDLDPTQLGEKRGNTEGERISTGKATEMTSRKEKLNQWVMLSDDKIEAEEVLELQGLQGKDQGKELVIKGKTITILVGNRKETLIEIHKQ</sequence>
<keyword evidence="3" id="KW-1185">Reference proteome</keyword>
<accession>A0A200Q8B1</accession>
<comment type="caution">
    <text evidence="2">The sequence shown here is derived from an EMBL/GenBank/DDBJ whole genome shotgun (WGS) entry which is preliminary data.</text>
</comment>
<name>A0A200Q8B1_MACCD</name>
<feature type="compositionally biased region" description="Basic and acidic residues" evidence="1">
    <location>
        <begin position="124"/>
        <end position="135"/>
    </location>
</feature>
<proteinExistence type="predicted"/>
<evidence type="ECO:0000313" key="2">
    <source>
        <dbReference type="EMBL" id="OVA06723.1"/>
    </source>
</evidence>
<feature type="region of interest" description="Disordered" evidence="1">
    <location>
        <begin position="97"/>
        <end position="135"/>
    </location>
</feature>
<dbReference type="AlphaFoldDB" id="A0A200Q8B1"/>
<dbReference type="Proteomes" id="UP000195402">
    <property type="component" value="Unassembled WGS sequence"/>
</dbReference>
<protein>
    <submittedName>
        <fullName evidence="2">Uncharacterized protein</fullName>
    </submittedName>
</protein>